<dbReference type="EMBL" id="ASHM01066553">
    <property type="protein sequence ID" value="PNX91533.1"/>
    <property type="molecule type" value="Genomic_DNA"/>
</dbReference>
<name>A0A2K3ML36_TRIPR</name>
<dbReference type="AlphaFoldDB" id="A0A2K3ML36"/>
<evidence type="ECO:0000313" key="3">
    <source>
        <dbReference type="Proteomes" id="UP000236291"/>
    </source>
</evidence>
<organism evidence="2 3">
    <name type="scientific">Trifolium pratense</name>
    <name type="common">Red clover</name>
    <dbReference type="NCBI Taxonomy" id="57577"/>
    <lineage>
        <taxon>Eukaryota</taxon>
        <taxon>Viridiplantae</taxon>
        <taxon>Streptophyta</taxon>
        <taxon>Embryophyta</taxon>
        <taxon>Tracheophyta</taxon>
        <taxon>Spermatophyta</taxon>
        <taxon>Magnoliopsida</taxon>
        <taxon>eudicotyledons</taxon>
        <taxon>Gunneridae</taxon>
        <taxon>Pentapetalae</taxon>
        <taxon>rosids</taxon>
        <taxon>fabids</taxon>
        <taxon>Fabales</taxon>
        <taxon>Fabaceae</taxon>
        <taxon>Papilionoideae</taxon>
        <taxon>50 kb inversion clade</taxon>
        <taxon>NPAAA clade</taxon>
        <taxon>Hologalegina</taxon>
        <taxon>IRL clade</taxon>
        <taxon>Trifolieae</taxon>
        <taxon>Trifolium</taxon>
    </lineage>
</organism>
<accession>A0A2K3ML36</accession>
<feature type="compositionally biased region" description="Polar residues" evidence="1">
    <location>
        <begin position="52"/>
        <end position="69"/>
    </location>
</feature>
<evidence type="ECO:0000313" key="2">
    <source>
        <dbReference type="EMBL" id="PNX91533.1"/>
    </source>
</evidence>
<sequence length="164" mass="18451">MESLELLPRLLFLHHHPRASSSSTRLHTTNTRFLPQLGFPSKLKKATKNATLRSISGDTDGGSTASQDGPVSFEDETQQRDEDRALLLSREIDDYGSLVGFRLNSSNSGDFLHQQWIGTSARGFVPLKSVARIQSLTLAYGENSWVRWVVQRIELVELRVKELE</sequence>
<comment type="caution">
    <text evidence="2">The sequence shown here is derived from an EMBL/GenBank/DDBJ whole genome shotgun (WGS) entry which is preliminary data.</text>
</comment>
<proteinExistence type="predicted"/>
<protein>
    <submittedName>
        <fullName evidence="2">Starch synthase I</fullName>
    </submittedName>
</protein>
<dbReference type="Proteomes" id="UP000236291">
    <property type="component" value="Unassembled WGS sequence"/>
</dbReference>
<feature type="non-terminal residue" evidence="2">
    <location>
        <position position="164"/>
    </location>
</feature>
<reference evidence="2 3" key="1">
    <citation type="journal article" date="2014" name="Am. J. Bot.">
        <title>Genome assembly and annotation for red clover (Trifolium pratense; Fabaceae).</title>
        <authorList>
            <person name="Istvanek J."/>
            <person name="Jaros M."/>
            <person name="Krenek A."/>
            <person name="Repkova J."/>
        </authorList>
    </citation>
    <scope>NUCLEOTIDE SEQUENCE [LARGE SCALE GENOMIC DNA]</scope>
    <source>
        <strain evidence="3">cv. Tatra</strain>
        <tissue evidence="2">Young leaves</tissue>
    </source>
</reference>
<evidence type="ECO:0000256" key="1">
    <source>
        <dbReference type="SAM" id="MobiDB-lite"/>
    </source>
</evidence>
<reference evidence="2 3" key="2">
    <citation type="journal article" date="2017" name="Front. Plant Sci.">
        <title>Gene Classification and Mining of Molecular Markers Useful in Red Clover (Trifolium pratense) Breeding.</title>
        <authorList>
            <person name="Istvanek J."/>
            <person name="Dluhosova J."/>
            <person name="Dluhos P."/>
            <person name="Patkova L."/>
            <person name="Nedelnik J."/>
            <person name="Repkova J."/>
        </authorList>
    </citation>
    <scope>NUCLEOTIDE SEQUENCE [LARGE SCALE GENOMIC DNA]</scope>
    <source>
        <strain evidence="3">cv. Tatra</strain>
        <tissue evidence="2">Young leaves</tissue>
    </source>
</reference>
<feature type="region of interest" description="Disordered" evidence="1">
    <location>
        <begin position="52"/>
        <end position="79"/>
    </location>
</feature>
<gene>
    <name evidence="2" type="ORF">L195_g047664</name>
</gene>